<reference evidence="2" key="1">
    <citation type="submission" date="2020-02" db="EMBL/GenBank/DDBJ databases">
        <authorList>
            <person name="Meier V. D."/>
        </authorList>
    </citation>
    <scope>NUCLEOTIDE SEQUENCE</scope>
    <source>
        <strain evidence="2">AVDCRST_MAG73</strain>
    </source>
</reference>
<feature type="compositionally biased region" description="Basic and acidic residues" evidence="1">
    <location>
        <begin position="175"/>
        <end position="205"/>
    </location>
</feature>
<organism evidence="2">
    <name type="scientific">uncultured Thermomicrobiales bacterium</name>
    <dbReference type="NCBI Taxonomy" id="1645740"/>
    <lineage>
        <taxon>Bacteria</taxon>
        <taxon>Pseudomonadati</taxon>
        <taxon>Thermomicrobiota</taxon>
        <taxon>Thermomicrobia</taxon>
        <taxon>Thermomicrobiales</taxon>
        <taxon>environmental samples</taxon>
    </lineage>
</organism>
<dbReference type="EMBL" id="CADCWE010000011">
    <property type="protein sequence ID" value="CAA9520650.1"/>
    <property type="molecule type" value="Genomic_DNA"/>
</dbReference>
<proteinExistence type="predicted"/>
<sequence>ERDRNRLPRRRQGSLRRGQRPPDVLRGPRHRSPAGVAARRLHDDRGDGAAARALGRDPPGHRGRTPGARAHRRRRPPSDLRGDGRRHGRAAAPPGDRAGRRGRLQHGRRGRDPARDPAPGPGRQAGPDLGQRSRRRHAPRAAGDDRVDHAGDVRRVAVRGRLPEGRAGPGGLPDPGREAEGARRDALCLAGRRDPRDRGANPDRDRRRRRDPARARGRDAPAPRRRRDGRPGRAAGVPTRRAARHPPPRNPGARRVAGADDRGVPRRAIGDRM</sequence>
<protein>
    <submittedName>
        <fullName evidence="2">Hydrolase, alpha/beta fold family</fullName>
    </submittedName>
</protein>
<evidence type="ECO:0000313" key="2">
    <source>
        <dbReference type="EMBL" id="CAA9520650.1"/>
    </source>
</evidence>
<keyword evidence="2" id="KW-0378">Hydrolase</keyword>
<feature type="compositionally biased region" description="Basic residues" evidence="1">
    <location>
        <begin position="61"/>
        <end position="75"/>
    </location>
</feature>
<feature type="non-terminal residue" evidence="2">
    <location>
        <position position="273"/>
    </location>
</feature>
<dbReference type="GO" id="GO:0016787">
    <property type="term" value="F:hydrolase activity"/>
    <property type="evidence" value="ECO:0007669"/>
    <property type="project" value="UniProtKB-KW"/>
</dbReference>
<feature type="region of interest" description="Disordered" evidence="1">
    <location>
        <begin position="1"/>
        <end position="273"/>
    </location>
</feature>
<feature type="non-terminal residue" evidence="2">
    <location>
        <position position="1"/>
    </location>
</feature>
<feature type="compositionally biased region" description="Basic and acidic residues" evidence="1">
    <location>
        <begin position="257"/>
        <end position="273"/>
    </location>
</feature>
<feature type="compositionally biased region" description="Basic residues" evidence="1">
    <location>
        <begin position="7"/>
        <end position="19"/>
    </location>
</feature>
<gene>
    <name evidence="2" type="ORF">AVDCRST_MAG73-153</name>
</gene>
<accession>A0A6J4TDL7</accession>
<dbReference type="AlphaFoldDB" id="A0A6J4TDL7"/>
<feature type="compositionally biased region" description="Basic and acidic residues" evidence="1">
    <location>
        <begin position="142"/>
        <end position="155"/>
    </location>
</feature>
<evidence type="ECO:0000256" key="1">
    <source>
        <dbReference type="SAM" id="MobiDB-lite"/>
    </source>
</evidence>
<name>A0A6J4TDL7_9BACT</name>
<feature type="compositionally biased region" description="Basic residues" evidence="1">
    <location>
        <begin position="100"/>
        <end position="109"/>
    </location>
</feature>
<feature type="compositionally biased region" description="Basic and acidic residues" evidence="1">
    <location>
        <begin position="212"/>
        <end position="222"/>
    </location>
</feature>
<feature type="compositionally biased region" description="Basic and acidic residues" evidence="1">
    <location>
        <begin position="76"/>
        <end position="85"/>
    </location>
</feature>